<gene>
    <name evidence="4" type="primary">LOC102802577</name>
</gene>
<evidence type="ECO:0000313" key="4">
    <source>
        <dbReference type="RefSeq" id="XP_006813346.1"/>
    </source>
</evidence>
<dbReference type="SUPFAM" id="SSF52047">
    <property type="entry name" value="RNI-like"/>
    <property type="match status" value="2"/>
</dbReference>
<dbReference type="GeneID" id="102802577"/>
<dbReference type="Gene3D" id="3.80.10.10">
    <property type="entry name" value="Ribonuclease Inhibitor"/>
    <property type="match status" value="3"/>
</dbReference>
<dbReference type="Pfam" id="PF25372">
    <property type="entry name" value="DUF7885"/>
    <property type="match status" value="1"/>
</dbReference>
<dbReference type="InterPro" id="IPR032675">
    <property type="entry name" value="LRR_dom_sf"/>
</dbReference>
<dbReference type="InterPro" id="IPR057207">
    <property type="entry name" value="FBXL15_LRR"/>
</dbReference>
<dbReference type="PANTHER" id="PTHR13318">
    <property type="entry name" value="PARTNER OF PAIRED, ISOFORM B-RELATED"/>
    <property type="match status" value="1"/>
</dbReference>
<name>A0ABM0M005_SACKO</name>
<accession>A0ABM0M005</accession>
<sequence length="714" mass="79293">MAPPHIKELGIKRCSSLQNIYKIKKTLEKCHKIQILAVDEDDERLVTLEMCLIICRTLPCLTSLSMVSCSSVTDAMIQLILLHCATLKHLDIASTEITDNAFHIKTSETRFSPKRSPKKKRDSPCSAACNLASINISGCKSLTNTCVRYIAQLFGSHLQTFNASWTEMDCSILWYLAGYNLATAVQLAVSQDGEVLDREVDDERIVSDLIRHKKMLEEKITKQNSKDDSDGEGDHSNGQSTEENKTDQYSEVDTDPMNEYLAHSLNDINVELEGSQSAVKLNSGNLAEGGDDDKMEQDNLESLKKMTDEEKDRATIKKLRACGIKISDLSLAGQIKFCKRREDGKTKEAVERTQLFQPNLTSLDISNITFDNHIGDACLQDFFSANRSLKKFCISWPMLKNSTLDWIISNSPDLNHLALVDCDAIRCTGLCELASKCPKLECLDIGGVNFLSDAGLAPVLVNHESNLNSLYLAEVNITDKTLHTIAQFLGSQLINLDISWCEDVTDSGLLSIAKSCTSLASLKMRKCPASDIALITISENCPNIKQISLSGADKITNAGITVMAKSLSWLVFVDISWNSNLTDASISALFSSCSNLLDVNLAGLKCITSKPFLPIIADLNKWRRCQALLRLKAKESAMQISGFSSDEEFEDLHVPRRSISYIPRMSHIDLEYCDKINDQQMAEIVAVCRGTLSIKDYYGQKVEPKLLHLQTISR</sequence>
<keyword evidence="3" id="KW-1185">Reference proteome</keyword>
<reference evidence="4" key="1">
    <citation type="submission" date="2025-08" db="UniProtKB">
        <authorList>
            <consortium name="RefSeq"/>
        </authorList>
    </citation>
    <scope>IDENTIFICATION</scope>
    <source>
        <tissue evidence="4">Testes</tissue>
    </source>
</reference>
<organism evidence="3 4">
    <name type="scientific">Saccoglossus kowalevskii</name>
    <name type="common">Acorn worm</name>
    <dbReference type="NCBI Taxonomy" id="10224"/>
    <lineage>
        <taxon>Eukaryota</taxon>
        <taxon>Metazoa</taxon>
        <taxon>Hemichordata</taxon>
        <taxon>Enteropneusta</taxon>
        <taxon>Harrimaniidae</taxon>
        <taxon>Saccoglossus</taxon>
    </lineage>
</organism>
<feature type="region of interest" description="Disordered" evidence="1">
    <location>
        <begin position="220"/>
        <end position="251"/>
    </location>
</feature>
<dbReference type="InterPro" id="IPR006553">
    <property type="entry name" value="Leu-rich_rpt_Cys-con_subtyp"/>
</dbReference>
<feature type="domain" description="F-box/LRR-repeat protein 15-like leucin rich repeat" evidence="2">
    <location>
        <begin position="374"/>
        <end position="544"/>
    </location>
</feature>
<dbReference type="Pfam" id="PF13516">
    <property type="entry name" value="LRR_6"/>
    <property type="match status" value="1"/>
</dbReference>
<evidence type="ECO:0000313" key="3">
    <source>
        <dbReference type="Proteomes" id="UP000694865"/>
    </source>
</evidence>
<dbReference type="Proteomes" id="UP000694865">
    <property type="component" value="Unplaced"/>
</dbReference>
<evidence type="ECO:0000259" key="2">
    <source>
        <dbReference type="Pfam" id="PF25372"/>
    </source>
</evidence>
<proteinExistence type="predicted"/>
<dbReference type="RefSeq" id="XP_006813346.1">
    <property type="nucleotide sequence ID" value="XM_006813283.1"/>
</dbReference>
<protein>
    <submittedName>
        <fullName evidence="4">Uncharacterized protein LOC102802577</fullName>
    </submittedName>
</protein>
<feature type="compositionally biased region" description="Basic and acidic residues" evidence="1">
    <location>
        <begin position="220"/>
        <end position="235"/>
    </location>
</feature>
<dbReference type="SMART" id="SM00367">
    <property type="entry name" value="LRR_CC"/>
    <property type="match status" value="10"/>
</dbReference>
<evidence type="ECO:0000256" key="1">
    <source>
        <dbReference type="SAM" id="MobiDB-lite"/>
    </source>
</evidence>
<dbReference type="InterPro" id="IPR001611">
    <property type="entry name" value="Leu-rich_rpt"/>
</dbReference>
<dbReference type="PANTHER" id="PTHR13318:SF247">
    <property type="entry name" value="GH16156P"/>
    <property type="match status" value="1"/>
</dbReference>